<keyword evidence="2" id="KW-1185">Reference proteome</keyword>
<name>A0A3P7RAJ2_9BILA</name>
<dbReference type="Proteomes" id="UP000271098">
    <property type="component" value="Unassembled WGS sequence"/>
</dbReference>
<reference evidence="1 2" key="1">
    <citation type="submission" date="2018-11" db="EMBL/GenBank/DDBJ databases">
        <authorList>
            <consortium name="Pathogen Informatics"/>
        </authorList>
    </citation>
    <scope>NUCLEOTIDE SEQUENCE [LARGE SCALE GENOMIC DNA]</scope>
</reference>
<gene>
    <name evidence="1" type="ORF">GPUH_LOCUS21279</name>
</gene>
<proteinExistence type="predicted"/>
<dbReference type="EMBL" id="UYRT01092210">
    <property type="protein sequence ID" value="VDN37899.1"/>
    <property type="molecule type" value="Genomic_DNA"/>
</dbReference>
<accession>A0A3P7RAJ2</accession>
<organism evidence="1 2">
    <name type="scientific">Gongylonema pulchrum</name>
    <dbReference type="NCBI Taxonomy" id="637853"/>
    <lineage>
        <taxon>Eukaryota</taxon>
        <taxon>Metazoa</taxon>
        <taxon>Ecdysozoa</taxon>
        <taxon>Nematoda</taxon>
        <taxon>Chromadorea</taxon>
        <taxon>Rhabditida</taxon>
        <taxon>Spirurina</taxon>
        <taxon>Spiruromorpha</taxon>
        <taxon>Spiruroidea</taxon>
        <taxon>Gongylonematidae</taxon>
        <taxon>Gongylonema</taxon>
    </lineage>
</organism>
<evidence type="ECO:0000313" key="1">
    <source>
        <dbReference type="EMBL" id="VDN37899.1"/>
    </source>
</evidence>
<evidence type="ECO:0000313" key="2">
    <source>
        <dbReference type="Proteomes" id="UP000271098"/>
    </source>
</evidence>
<sequence>MLLADTVMSEEVQYPMEVNNGRSGYCNEYTDGINDGEISEAMDVQSNPNPFEMLFDAPQAEMTSVVHEVPTGAAKRLLLIDAANILHSTTSSSAQEA</sequence>
<protein>
    <submittedName>
        <fullName evidence="1">Uncharacterized protein</fullName>
    </submittedName>
</protein>
<dbReference type="AlphaFoldDB" id="A0A3P7RAJ2"/>